<proteinExistence type="predicted"/>
<dbReference type="PANTHER" id="PTHR46033:SF8">
    <property type="entry name" value="PROTEIN MAINTENANCE OF MERISTEMS-LIKE"/>
    <property type="match status" value="1"/>
</dbReference>
<dbReference type="GO" id="GO:0010073">
    <property type="term" value="P:meristem maintenance"/>
    <property type="evidence" value="ECO:0007669"/>
    <property type="project" value="InterPro"/>
</dbReference>
<reference evidence="2 3" key="1">
    <citation type="journal article" date="2021" name="bioRxiv">
        <title>The Gossypium anomalum genome as a resource for cotton improvement and evolutionary analysis of hybrid incompatibility.</title>
        <authorList>
            <person name="Grover C.E."/>
            <person name="Yuan D."/>
            <person name="Arick M.A."/>
            <person name="Miller E.R."/>
            <person name="Hu G."/>
            <person name="Peterson D.G."/>
            <person name="Wendel J.F."/>
            <person name="Udall J.A."/>
        </authorList>
    </citation>
    <scope>NUCLEOTIDE SEQUENCE [LARGE SCALE GENOMIC DNA]</scope>
    <source>
        <strain evidence="2">JFW-Udall</strain>
        <tissue evidence="2">Leaf</tissue>
    </source>
</reference>
<name>A0A8J5XXZ8_9ROSI</name>
<dbReference type="OrthoDB" id="1936739at2759"/>
<protein>
    <recommendedName>
        <fullName evidence="1">Aminotransferase-like plant mobile domain-containing protein</fullName>
    </recommendedName>
</protein>
<keyword evidence="3" id="KW-1185">Reference proteome</keyword>
<dbReference type="AlphaFoldDB" id="A0A8J5XXZ8"/>
<evidence type="ECO:0000259" key="1">
    <source>
        <dbReference type="Pfam" id="PF10536"/>
    </source>
</evidence>
<dbReference type="InterPro" id="IPR044824">
    <property type="entry name" value="MAIN-like"/>
</dbReference>
<dbReference type="PANTHER" id="PTHR46033">
    <property type="entry name" value="PROTEIN MAIN-LIKE 2"/>
    <property type="match status" value="1"/>
</dbReference>
<organism evidence="2 3">
    <name type="scientific">Gossypium anomalum</name>
    <dbReference type="NCBI Taxonomy" id="47600"/>
    <lineage>
        <taxon>Eukaryota</taxon>
        <taxon>Viridiplantae</taxon>
        <taxon>Streptophyta</taxon>
        <taxon>Embryophyta</taxon>
        <taxon>Tracheophyta</taxon>
        <taxon>Spermatophyta</taxon>
        <taxon>Magnoliopsida</taxon>
        <taxon>eudicotyledons</taxon>
        <taxon>Gunneridae</taxon>
        <taxon>Pentapetalae</taxon>
        <taxon>rosids</taxon>
        <taxon>malvids</taxon>
        <taxon>Malvales</taxon>
        <taxon>Malvaceae</taxon>
        <taxon>Malvoideae</taxon>
        <taxon>Gossypium</taxon>
    </lineage>
</organism>
<comment type="caution">
    <text evidence="2">The sequence shown here is derived from an EMBL/GenBank/DDBJ whole genome shotgun (WGS) entry which is preliminary data.</text>
</comment>
<dbReference type="Pfam" id="PF10536">
    <property type="entry name" value="PMD"/>
    <property type="match status" value="2"/>
</dbReference>
<feature type="domain" description="Aminotransferase-like plant mobile" evidence="1">
    <location>
        <begin position="97"/>
        <end position="170"/>
    </location>
</feature>
<dbReference type="Proteomes" id="UP000701853">
    <property type="component" value="Chromosome 11"/>
</dbReference>
<dbReference type="EMBL" id="JAHUZN010000011">
    <property type="protein sequence ID" value="KAG8478571.1"/>
    <property type="molecule type" value="Genomic_DNA"/>
</dbReference>
<sequence length="340" mass="39750">MTTLDGYRVLRSRFHFLKYDPDEWTMPYLWLAGFGDVALIRRFDMRANLISALVERWCTKTHTFIMSCGECTITLEDVAMQLGLRVDDAMELSSIATEHKVMCAARAYIMQLIVERTYAKQHINKVHLKYLPLLEDFSRIGGCSWGWAMLAVLYYELCRAAKHGKGHVSGNWCEPNINHLLPNDRGFLWMLYSALNIATLIPQWVHAEAYMRCINMSVLNFSTIEWYNCDRVMRQFRRRQLVPVEPQKFVDVHSKTMRGKHTTDWSVEHQCYVALWNARAVYITRTLAVQVHITRTWAVRVHITRTWAVRVHITLTWAATFDPTADLPDVYSTPQRLPYQ</sequence>
<evidence type="ECO:0000313" key="2">
    <source>
        <dbReference type="EMBL" id="KAG8478571.1"/>
    </source>
</evidence>
<dbReference type="InterPro" id="IPR019557">
    <property type="entry name" value="AminoTfrase-like_pln_mobile"/>
</dbReference>
<gene>
    <name evidence="2" type="ORF">CXB51_028344</name>
</gene>
<feature type="domain" description="Aminotransferase-like plant mobile" evidence="1">
    <location>
        <begin position="33"/>
        <end position="87"/>
    </location>
</feature>
<evidence type="ECO:0000313" key="3">
    <source>
        <dbReference type="Proteomes" id="UP000701853"/>
    </source>
</evidence>
<accession>A0A8J5XXZ8</accession>